<dbReference type="EMBL" id="CAUM01000097">
    <property type="protein sequence ID" value="CCV06428.1"/>
    <property type="molecule type" value="Genomic_DNA"/>
</dbReference>
<evidence type="ECO:0000313" key="2">
    <source>
        <dbReference type="Proteomes" id="UP000012062"/>
    </source>
</evidence>
<dbReference type="AlphaFoldDB" id="M5EQQ4"/>
<comment type="caution">
    <text evidence="1">The sequence shown here is derived from an EMBL/GenBank/DDBJ whole genome shotgun (WGS) entry which is preliminary data.</text>
</comment>
<evidence type="ECO:0000313" key="1">
    <source>
        <dbReference type="EMBL" id="CCV06428.1"/>
    </source>
</evidence>
<reference evidence="1 2" key="1">
    <citation type="submission" date="2013-02" db="EMBL/GenBank/DDBJ databases">
        <authorList>
            <person name="Genoscope - CEA"/>
        </authorList>
    </citation>
    <scope>NUCLEOTIDE SEQUENCE [LARGE SCALE GENOMIC DNA]</scope>
    <source>
        <strain evidence="1 2">STM 2683</strain>
    </source>
</reference>
<protein>
    <submittedName>
        <fullName evidence="1">Uncharacterized protein</fullName>
    </submittedName>
</protein>
<proteinExistence type="predicted"/>
<accession>M5EQQ4</accession>
<organism evidence="1 2">
    <name type="scientific">Mesorhizobium metallidurans STM 2683</name>
    <dbReference type="NCBI Taxonomy" id="1297569"/>
    <lineage>
        <taxon>Bacteria</taxon>
        <taxon>Pseudomonadati</taxon>
        <taxon>Pseudomonadota</taxon>
        <taxon>Alphaproteobacteria</taxon>
        <taxon>Hyphomicrobiales</taxon>
        <taxon>Phyllobacteriaceae</taxon>
        <taxon>Mesorhizobium</taxon>
    </lineage>
</organism>
<keyword evidence="2" id="KW-1185">Reference proteome</keyword>
<gene>
    <name evidence="1" type="ORF">MESS2_310053</name>
</gene>
<sequence length="126" mass="13754">MNETVCRLKIGSVEATLPPWLGRASNWSSQLPRPEDFRMSPITSCALALPATTAAASAEAPERKKRRLVLMDVPDILVAVLVTRCVDLLGDLARTLKLALLTISQPAPHHYDVKEAKVRREAGVNS</sequence>
<name>M5EQQ4_9HYPH</name>
<dbReference type="Proteomes" id="UP000012062">
    <property type="component" value="Unassembled WGS sequence"/>
</dbReference>